<gene>
    <name evidence="3" type="ORF">D6D85_08515</name>
</gene>
<dbReference type="PANTHER" id="PTHR38339">
    <property type="entry name" value="TRANSGLUTAMINASE DOMAIN PROTEIN"/>
    <property type="match status" value="1"/>
</dbReference>
<organism evidence="3 4">
    <name type="scientific">Candidatus Methanodesulfokora washburnensis</name>
    <dbReference type="NCBI Taxonomy" id="2478471"/>
    <lineage>
        <taxon>Archaea</taxon>
        <taxon>Thermoproteota</taxon>
        <taxon>Candidatus Korarchaeia</taxon>
        <taxon>Candidatus Korarchaeia incertae sedis</taxon>
        <taxon>Candidatus Methanodesulfokora</taxon>
    </lineage>
</organism>
<protein>
    <submittedName>
        <fullName evidence="3">Transglutaminase domain-containing protein</fullName>
    </submittedName>
</protein>
<name>A0A3R9X343_9CREN</name>
<comment type="caution">
    <text evidence="3">The sequence shown here is derived from an EMBL/GenBank/DDBJ whole genome shotgun (WGS) entry which is preliminary data.</text>
</comment>
<reference evidence="3 4" key="1">
    <citation type="submission" date="2018-10" db="EMBL/GenBank/DDBJ databases">
        <title>Co-occurring genomic capacity for anaerobic methane metabolism and dissimilatory sulfite reduction discovered in the Korarchaeota.</title>
        <authorList>
            <person name="Mckay L.J."/>
            <person name="Dlakic M."/>
            <person name="Fields M.W."/>
            <person name="Delmont T.O."/>
            <person name="Eren A.M."/>
            <person name="Jay Z.J."/>
            <person name="Klingelsmith K.B."/>
            <person name="Rusch D.B."/>
            <person name="Inskeep W.P."/>
        </authorList>
    </citation>
    <scope>NUCLEOTIDE SEQUENCE [LARGE SCALE GENOMIC DNA]</scope>
    <source>
        <strain evidence="3 4">MDKW</strain>
    </source>
</reference>
<dbReference type="PANTHER" id="PTHR38339:SF1">
    <property type="entry name" value="TRANSGLUTAMINASE-LIKE DOMAIN-CONTAINING PROTEIN"/>
    <property type="match status" value="1"/>
</dbReference>
<evidence type="ECO:0000313" key="4">
    <source>
        <dbReference type="Proteomes" id="UP000277582"/>
    </source>
</evidence>
<sequence>MACWDDLMTVGKLHLFVLMLGVIMIVSSFTFSRNVLEKTPSDLGVSIELFNYTIKESILLENRNNRTVNETVYIAIPQNSTYQSSYMISFIPAPIMIRDNNNNTIAYLSFSMEPKERKWINSTFRVVVKSYKINFNYNIAKWPSLDISEKYTGKTLYWDTYNSTLIEFLRSIVGNDDNPVSISQKIAEKLASMIDYIPLPVRLGSDRSLVYEGGRIVLKGDCSEVADVYITLARIAGIPARMAFGFLLENMSRTVYWLNETRENFTEALPHWGGHAWSQVYLRPWGWVDVELLEGFKPKLGDYSWRHIVYGTESTKFGGSELEDFVLPSFSDVLYVKFEFIGAG</sequence>
<keyword evidence="4" id="KW-1185">Reference proteome</keyword>
<feature type="domain" description="Transglutaminase-like" evidence="2">
    <location>
        <begin position="214"/>
        <end position="294"/>
    </location>
</feature>
<dbReference type="Gene3D" id="3.10.620.30">
    <property type="match status" value="1"/>
</dbReference>
<evidence type="ECO:0000313" key="3">
    <source>
        <dbReference type="EMBL" id="RSN74177.1"/>
    </source>
</evidence>
<keyword evidence="1" id="KW-0812">Transmembrane</keyword>
<dbReference type="AlphaFoldDB" id="A0A3R9X343"/>
<keyword evidence="1" id="KW-0472">Membrane</keyword>
<evidence type="ECO:0000259" key="2">
    <source>
        <dbReference type="SMART" id="SM00460"/>
    </source>
</evidence>
<dbReference type="SMART" id="SM00460">
    <property type="entry name" value="TGc"/>
    <property type="match status" value="1"/>
</dbReference>
<evidence type="ECO:0000256" key="1">
    <source>
        <dbReference type="SAM" id="Phobius"/>
    </source>
</evidence>
<feature type="transmembrane region" description="Helical" evidence="1">
    <location>
        <begin position="13"/>
        <end position="31"/>
    </location>
</feature>
<dbReference type="EMBL" id="RCOS01000099">
    <property type="protein sequence ID" value="RSN74177.1"/>
    <property type="molecule type" value="Genomic_DNA"/>
</dbReference>
<dbReference type="Proteomes" id="UP000277582">
    <property type="component" value="Unassembled WGS sequence"/>
</dbReference>
<dbReference type="SUPFAM" id="SSF54001">
    <property type="entry name" value="Cysteine proteinases"/>
    <property type="match status" value="1"/>
</dbReference>
<dbReference type="InterPro" id="IPR002931">
    <property type="entry name" value="Transglutaminase-like"/>
</dbReference>
<dbReference type="Pfam" id="PF01841">
    <property type="entry name" value="Transglut_core"/>
    <property type="match status" value="1"/>
</dbReference>
<accession>A0A3R9X343</accession>
<dbReference type="InterPro" id="IPR038765">
    <property type="entry name" value="Papain-like_cys_pep_sf"/>
</dbReference>
<keyword evidence="1" id="KW-1133">Transmembrane helix</keyword>
<proteinExistence type="predicted"/>